<protein>
    <submittedName>
        <fullName evidence="1">Uncharacterized protein</fullName>
    </submittedName>
</protein>
<sequence length="171" mass="20234">MHRVGDPHVVEIHVLKRGKNGRRVKKHQVSCCRVGPRFSTEGFVYFSDMNGNVARFDMSERILDVSYKCFRWGRVRKGYIREHYLFKVEGLGELFGPFAFVDERKVRSYRLLEESMSNVVFYYLRDGKFHLDDGRYSCEDALCLTRWNFATWTMPAPIILTNDLIMTMTWI</sequence>
<keyword evidence="2" id="KW-1185">Reference proteome</keyword>
<comment type="caution">
    <text evidence="1">The sequence shown here is derived from an EMBL/GenBank/DDBJ whole genome shotgun (WGS) entry which is preliminary data.</text>
</comment>
<dbReference type="EMBL" id="CACSLK010004199">
    <property type="protein sequence ID" value="CAA0809993.1"/>
    <property type="molecule type" value="Genomic_DNA"/>
</dbReference>
<dbReference type="OrthoDB" id="1925727at2759"/>
<evidence type="ECO:0000313" key="1">
    <source>
        <dbReference type="EMBL" id="CAA0809993.1"/>
    </source>
</evidence>
<gene>
    <name evidence="1" type="ORF">SHERM_11902</name>
</gene>
<proteinExistence type="predicted"/>
<accession>A0A9N7R1D7</accession>
<dbReference type="AlphaFoldDB" id="A0A9N7R1D7"/>
<reference evidence="1" key="1">
    <citation type="submission" date="2019-12" db="EMBL/GenBank/DDBJ databases">
        <authorList>
            <person name="Scholes J."/>
        </authorList>
    </citation>
    <scope>NUCLEOTIDE SEQUENCE</scope>
</reference>
<evidence type="ECO:0000313" key="2">
    <source>
        <dbReference type="Proteomes" id="UP001153555"/>
    </source>
</evidence>
<organism evidence="1 2">
    <name type="scientific">Striga hermonthica</name>
    <name type="common">Purple witchweed</name>
    <name type="synonym">Buchnera hermonthica</name>
    <dbReference type="NCBI Taxonomy" id="68872"/>
    <lineage>
        <taxon>Eukaryota</taxon>
        <taxon>Viridiplantae</taxon>
        <taxon>Streptophyta</taxon>
        <taxon>Embryophyta</taxon>
        <taxon>Tracheophyta</taxon>
        <taxon>Spermatophyta</taxon>
        <taxon>Magnoliopsida</taxon>
        <taxon>eudicotyledons</taxon>
        <taxon>Gunneridae</taxon>
        <taxon>Pentapetalae</taxon>
        <taxon>asterids</taxon>
        <taxon>lamiids</taxon>
        <taxon>Lamiales</taxon>
        <taxon>Orobanchaceae</taxon>
        <taxon>Buchnereae</taxon>
        <taxon>Striga</taxon>
    </lineage>
</organism>
<name>A0A9N7R1D7_STRHE</name>
<dbReference type="Proteomes" id="UP001153555">
    <property type="component" value="Unassembled WGS sequence"/>
</dbReference>